<reference evidence="2 3" key="1">
    <citation type="submission" date="2018-10" db="EMBL/GenBank/DDBJ databases">
        <title>Genomic Encyclopedia of Type Strains, Phase IV (KMG-IV): sequencing the most valuable type-strain genomes for metagenomic binning, comparative biology and taxonomic classification.</title>
        <authorList>
            <person name="Goeker M."/>
        </authorList>
    </citation>
    <scope>NUCLEOTIDE SEQUENCE [LARGE SCALE GENOMIC DNA]</scope>
    <source>
        <strain evidence="2 3">DSM 22008</strain>
    </source>
</reference>
<dbReference type="InParanoid" id="A0A420WLK5"/>
<feature type="signal peptide" evidence="1">
    <location>
        <begin position="1"/>
        <end position="23"/>
    </location>
</feature>
<keyword evidence="3" id="KW-1185">Reference proteome</keyword>
<sequence>MNINNIFKVNFLLIVALFGCAEALEQPEIIFVTKQTNLELQVDESQKITIDTNLSVYKGNYFLNGQPIDKVELLNQLERGKNKAHATRIKIASLSKGDDQLAHKLEDHIRSLGYEQVFTFVLKS</sequence>
<evidence type="ECO:0000313" key="2">
    <source>
        <dbReference type="EMBL" id="RKQ71870.1"/>
    </source>
</evidence>
<keyword evidence="1" id="KW-0732">Signal</keyword>
<dbReference type="Proteomes" id="UP000282211">
    <property type="component" value="Unassembled WGS sequence"/>
</dbReference>
<evidence type="ECO:0000313" key="3">
    <source>
        <dbReference type="Proteomes" id="UP000282211"/>
    </source>
</evidence>
<name>A0A420WLK5_9PROT</name>
<evidence type="ECO:0008006" key="4">
    <source>
        <dbReference type="Google" id="ProtNLM"/>
    </source>
</evidence>
<accession>A0A420WLK5</accession>
<dbReference type="AlphaFoldDB" id="A0A420WLK5"/>
<organism evidence="2 3">
    <name type="scientific">Litorimonas taeanensis</name>
    <dbReference type="NCBI Taxonomy" id="568099"/>
    <lineage>
        <taxon>Bacteria</taxon>
        <taxon>Pseudomonadati</taxon>
        <taxon>Pseudomonadota</taxon>
        <taxon>Alphaproteobacteria</taxon>
        <taxon>Maricaulales</taxon>
        <taxon>Robiginitomaculaceae</taxon>
    </lineage>
</organism>
<evidence type="ECO:0000256" key="1">
    <source>
        <dbReference type="SAM" id="SignalP"/>
    </source>
</evidence>
<protein>
    <recommendedName>
        <fullName evidence="4">Biopolymer transport protein ExbD</fullName>
    </recommendedName>
</protein>
<dbReference type="EMBL" id="RBII01000001">
    <property type="protein sequence ID" value="RKQ71870.1"/>
    <property type="molecule type" value="Genomic_DNA"/>
</dbReference>
<dbReference type="RefSeq" id="WP_121099603.1">
    <property type="nucleotide sequence ID" value="NZ_RBII01000001.1"/>
</dbReference>
<feature type="chain" id="PRO_5019440409" description="Biopolymer transport protein ExbD" evidence="1">
    <location>
        <begin position="24"/>
        <end position="124"/>
    </location>
</feature>
<proteinExistence type="predicted"/>
<gene>
    <name evidence="2" type="ORF">DES40_1202</name>
</gene>
<comment type="caution">
    <text evidence="2">The sequence shown here is derived from an EMBL/GenBank/DDBJ whole genome shotgun (WGS) entry which is preliminary data.</text>
</comment>